<reference evidence="2" key="1">
    <citation type="submission" date="2021-01" db="EMBL/GenBank/DDBJ databases">
        <title>Whole genome shotgun sequence of Rhizocola hellebori NBRC 109834.</title>
        <authorList>
            <person name="Komaki H."/>
            <person name="Tamura T."/>
        </authorList>
    </citation>
    <scope>NUCLEOTIDE SEQUENCE</scope>
    <source>
        <strain evidence="2">NBRC 109834</strain>
    </source>
</reference>
<dbReference type="Proteomes" id="UP000612899">
    <property type="component" value="Unassembled WGS sequence"/>
</dbReference>
<gene>
    <name evidence="2" type="ORF">Rhe02_34690</name>
</gene>
<proteinExistence type="predicted"/>
<keyword evidence="3" id="KW-1185">Reference proteome</keyword>
<feature type="region of interest" description="Disordered" evidence="1">
    <location>
        <begin position="49"/>
        <end position="85"/>
    </location>
</feature>
<evidence type="ECO:0000313" key="2">
    <source>
        <dbReference type="EMBL" id="GIH05402.1"/>
    </source>
</evidence>
<comment type="caution">
    <text evidence="2">The sequence shown here is derived from an EMBL/GenBank/DDBJ whole genome shotgun (WGS) entry which is preliminary data.</text>
</comment>
<evidence type="ECO:0000313" key="3">
    <source>
        <dbReference type="Proteomes" id="UP000612899"/>
    </source>
</evidence>
<organism evidence="2 3">
    <name type="scientific">Rhizocola hellebori</name>
    <dbReference type="NCBI Taxonomy" id="1392758"/>
    <lineage>
        <taxon>Bacteria</taxon>
        <taxon>Bacillati</taxon>
        <taxon>Actinomycetota</taxon>
        <taxon>Actinomycetes</taxon>
        <taxon>Micromonosporales</taxon>
        <taxon>Micromonosporaceae</taxon>
        <taxon>Rhizocola</taxon>
    </lineage>
</organism>
<sequence>MVRGLVHSVGILPVQMPAHLRRRHEVDSEVVQLGVPAGAQVSQLLAAFEQQRRRESNGSASSKGGKGGQQRRPIHAVHSMPTVYT</sequence>
<dbReference type="EMBL" id="BONY01000018">
    <property type="protein sequence ID" value="GIH05402.1"/>
    <property type="molecule type" value="Genomic_DNA"/>
</dbReference>
<dbReference type="AlphaFoldDB" id="A0A8J3Q8R2"/>
<evidence type="ECO:0000256" key="1">
    <source>
        <dbReference type="SAM" id="MobiDB-lite"/>
    </source>
</evidence>
<accession>A0A8J3Q8R2</accession>
<protein>
    <submittedName>
        <fullName evidence="2">Uncharacterized protein</fullName>
    </submittedName>
</protein>
<name>A0A8J3Q8R2_9ACTN</name>